<dbReference type="InterPro" id="IPR029039">
    <property type="entry name" value="Flavoprotein-like_sf"/>
</dbReference>
<dbReference type="InterPro" id="IPR003680">
    <property type="entry name" value="Flavodoxin_fold"/>
</dbReference>
<evidence type="ECO:0000256" key="1">
    <source>
        <dbReference type="ARBA" id="ARBA00023002"/>
    </source>
</evidence>
<dbReference type="InterPro" id="IPR046980">
    <property type="entry name" value="KefG/KefF"/>
</dbReference>
<protein>
    <submittedName>
        <fullName evidence="3">NAD(P)H-dependent oxidoreductase</fullName>
    </submittedName>
</protein>
<reference evidence="3" key="1">
    <citation type="submission" date="2022-12" db="EMBL/GenBank/DDBJ databases">
        <title>Marinomonas 15G1-11 sp. nov, isolated from marine algae.</title>
        <authorList>
            <person name="Butt M."/>
            <person name="Choi D.G."/>
            <person name="Kim J.M."/>
            <person name="Lee J.K."/>
            <person name="Baek J.H."/>
            <person name="Jeon C.O."/>
        </authorList>
    </citation>
    <scope>NUCLEOTIDE SEQUENCE</scope>
    <source>
        <strain evidence="3">15G1-11</strain>
    </source>
</reference>
<dbReference type="PANTHER" id="PTHR47307:SF1">
    <property type="entry name" value="GLUTATHIONE-REGULATED POTASSIUM-EFFLUX SYSTEM ANCILLARY PROTEIN KEFG"/>
    <property type="match status" value="1"/>
</dbReference>
<dbReference type="RefSeq" id="WP_269123716.1">
    <property type="nucleotide sequence ID" value="NZ_JAPUBN010000011.1"/>
</dbReference>
<dbReference type="Gene3D" id="3.40.50.360">
    <property type="match status" value="1"/>
</dbReference>
<accession>A0ABT4JSY5</accession>
<dbReference type="Pfam" id="PF02525">
    <property type="entry name" value="Flavodoxin_2"/>
    <property type="match status" value="1"/>
</dbReference>
<name>A0ABT4JSY5_9GAMM</name>
<evidence type="ECO:0000313" key="4">
    <source>
        <dbReference type="Proteomes" id="UP001149719"/>
    </source>
</evidence>
<keyword evidence="4" id="KW-1185">Reference proteome</keyword>
<dbReference type="EMBL" id="JAPUBN010000011">
    <property type="protein sequence ID" value="MCZ2721172.1"/>
    <property type="molecule type" value="Genomic_DNA"/>
</dbReference>
<gene>
    <name evidence="3" type="ORF">O1D97_05785</name>
</gene>
<comment type="caution">
    <text evidence="3">The sequence shown here is derived from an EMBL/GenBank/DDBJ whole genome shotgun (WGS) entry which is preliminary data.</text>
</comment>
<keyword evidence="1" id="KW-0560">Oxidoreductase</keyword>
<sequence length="191" mass="22025">MMMTTSLPKITLLMFHSRYRPSRINTALMSAANTLANLDAIDMNLLYPDGNIDVTTEVQRILESDYLILQFPIQWYSTPPLLQTWQDRVLTQMFYLAYEKEGRLFEGTPILIATTAGNIKTAYEAGGQNHFSLDTLLSPLKATAWRCKLPWAAPFILYQADQLNDVELSAACERYVQHIQNWQVRRFKPFK</sequence>
<dbReference type="Proteomes" id="UP001149719">
    <property type="component" value="Unassembled WGS sequence"/>
</dbReference>
<evidence type="ECO:0000259" key="2">
    <source>
        <dbReference type="Pfam" id="PF02525"/>
    </source>
</evidence>
<evidence type="ECO:0000313" key="3">
    <source>
        <dbReference type="EMBL" id="MCZ2721172.1"/>
    </source>
</evidence>
<proteinExistence type="predicted"/>
<dbReference type="SUPFAM" id="SSF52218">
    <property type="entry name" value="Flavoproteins"/>
    <property type="match status" value="1"/>
</dbReference>
<feature type="domain" description="Flavodoxin-like fold" evidence="2">
    <location>
        <begin position="9"/>
        <end position="178"/>
    </location>
</feature>
<organism evidence="3 4">
    <name type="scientific">Marinomonas phaeophyticola</name>
    <dbReference type="NCBI Taxonomy" id="3004091"/>
    <lineage>
        <taxon>Bacteria</taxon>
        <taxon>Pseudomonadati</taxon>
        <taxon>Pseudomonadota</taxon>
        <taxon>Gammaproteobacteria</taxon>
        <taxon>Oceanospirillales</taxon>
        <taxon>Oceanospirillaceae</taxon>
        <taxon>Marinomonas</taxon>
    </lineage>
</organism>
<dbReference type="PANTHER" id="PTHR47307">
    <property type="entry name" value="GLUTATHIONE-REGULATED POTASSIUM-EFFLUX SYSTEM ANCILLARY PROTEIN KEFG"/>
    <property type="match status" value="1"/>
</dbReference>